<keyword evidence="1" id="KW-0472">Membrane</keyword>
<protein>
    <submittedName>
        <fullName evidence="2">Uncharacterized protein</fullName>
    </submittedName>
</protein>
<keyword evidence="1" id="KW-1133">Transmembrane helix</keyword>
<feature type="transmembrane region" description="Helical" evidence="1">
    <location>
        <begin position="6"/>
        <end position="25"/>
    </location>
</feature>
<proteinExistence type="predicted"/>
<keyword evidence="1" id="KW-0812">Transmembrane</keyword>
<comment type="caution">
    <text evidence="2">The sequence shown here is derived from an EMBL/GenBank/DDBJ whole genome shotgun (WGS) entry which is preliminary data.</text>
</comment>
<reference evidence="2 3" key="1">
    <citation type="journal article" date="2017" name="BMC Genomics">
        <title>Comparative genomic and phylogenomic analyses of the Bifidobacteriaceae family.</title>
        <authorList>
            <person name="Lugli G.A."/>
            <person name="Milani C."/>
            <person name="Turroni F."/>
            <person name="Duranti S."/>
            <person name="Mancabelli L."/>
            <person name="Mangifesta M."/>
            <person name="Ferrario C."/>
            <person name="Modesto M."/>
            <person name="Mattarelli P."/>
            <person name="Jiri K."/>
            <person name="van Sinderen D."/>
            <person name="Ventura M."/>
        </authorList>
    </citation>
    <scope>NUCLEOTIDE SEQUENCE [LARGE SCALE GENOMIC DNA]</scope>
    <source>
        <strain evidence="2 3">DSM 24742</strain>
    </source>
</reference>
<evidence type="ECO:0000313" key="3">
    <source>
        <dbReference type="Proteomes" id="UP000216725"/>
    </source>
</evidence>
<name>A0A261EY09_9BIFI</name>
<sequence length="41" mass="4759">MDDFFDWASIVVGILQILVGVWAVLRGEEHSKPKHSKRHKK</sequence>
<accession>A0A261EY09</accession>
<evidence type="ECO:0000256" key="1">
    <source>
        <dbReference type="SAM" id="Phobius"/>
    </source>
</evidence>
<dbReference type="EMBL" id="MWWR01000006">
    <property type="protein sequence ID" value="OZG51759.1"/>
    <property type="molecule type" value="Genomic_DNA"/>
</dbReference>
<evidence type="ECO:0000313" key="2">
    <source>
        <dbReference type="EMBL" id="OZG51759.1"/>
    </source>
</evidence>
<keyword evidence="3" id="KW-1185">Reference proteome</keyword>
<gene>
    <name evidence="2" type="ORF">PSRA_0839</name>
</gene>
<organism evidence="2 3">
    <name type="scientific">Pseudoscardovia radai</name>
    <dbReference type="NCBI Taxonomy" id="987066"/>
    <lineage>
        <taxon>Bacteria</taxon>
        <taxon>Bacillati</taxon>
        <taxon>Actinomycetota</taxon>
        <taxon>Actinomycetes</taxon>
        <taxon>Bifidobacteriales</taxon>
        <taxon>Bifidobacteriaceae</taxon>
        <taxon>Pseudoscardovia</taxon>
    </lineage>
</organism>
<dbReference type="Proteomes" id="UP000216725">
    <property type="component" value="Unassembled WGS sequence"/>
</dbReference>
<dbReference type="AlphaFoldDB" id="A0A261EY09"/>
<dbReference type="RefSeq" id="WP_275542331.1">
    <property type="nucleotide sequence ID" value="NZ_JBKZBR010000023.1"/>
</dbReference>